<dbReference type="GO" id="GO:0005737">
    <property type="term" value="C:cytoplasm"/>
    <property type="evidence" value="ECO:0007669"/>
    <property type="project" value="TreeGrafter"/>
</dbReference>
<evidence type="ECO:0000313" key="1">
    <source>
        <dbReference type="EMBL" id="KZU94361.1"/>
    </source>
</evidence>
<dbReference type="GO" id="GO:0016791">
    <property type="term" value="F:phosphatase activity"/>
    <property type="evidence" value="ECO:0007669"/>
    <property type="project" value="TreeGrafter"/>
</dbReference>
<dbReference type="CDD" id="cd07067">
    <property type="entry name" value="HP_PGM_like"/>
    <property type="match status" value="1"/>
</dbReference>
<evidence type="ECO:0000313" key="2">
    <source>
        <dbReference type="Proteomes" id="UP000076882"/>
    </source>
</evidence>
<organism evidence="1 2">
    <name type="scientific">Lactiplantibacillus plantarum</name>
    <name type="common">Lactobacillus plantarum</name>
    <dbReference type="NCBI Taxonomy" id="1590"/>
    <lineage>
        <taxon>Bacteria</taxon>
        <taxon>Bacillati</taxon>
        <taxon>Bacillota</taxon>
        <taxon>Bacilli</taxon>
        <taxon>Lactobacillales</taxon>
        <taxon>Lactobacillaceae</taxon>
        <taxon>Lactiplantibacillus</taxon>
    </lineage>
</organism>
<dbReference type="SMART" id="SM00855">
    <property type="entry name" value="PGAM"/>
    <property type="match status" value="1"/>
</dbReference>
<dbReference type="SUPFAM" id="SSF53254">
    <property type="entry name" value="Phosphoglycerate mutase-like"/>
    <property type="match status" value="1"/>
</dbReference>
<protein>
    <submittedName>
        <fullName evidence="1">Uncharacterized protein</fullName>
    </submittedName>
</protein>
<dbReference type="RefSeq" id="WP_044429848.1">
    <property type="nucleotide sequence ID" value="NZ_AP018405.1"/>
</dbReference>
<dbReference type="InterPro" id="IPR050275">
    <property type="entry name" value="PGM_Phosphatase"/>
</dbReference>
<dbReference type="InterPro" id="IPR029033">
    <property type="entry name" value="His_PPase_superfam"/>
</dbReference>
<dbReference type="PANTHER" id="PTHR48100:SF59">
    <property type="entry name" value="ADENOSYLCOBALAMIN_ALPHA-RIBAZOLE PHOSPHATASE"/>
    <property type="match status" value="1"/>
</dbReference>
<dbReference type="EMBL" id="LUXM01000033">
    <property type="protein sequence ID" value="KZU94361.1"/>
    <property type="molecule type" value="Genomic_DNA"/>
</dbReference>
<name>A0A151G149_LACPN</name>
<gene>
    <name evidence="1" type="ORF">Lp19_2335</name>
</gene>
<accession>A0A151G149</accession>
<dbReference type="AlphaFoldDB" id="A0A151G149"/>
<dbReference type="KEGG" id="lpb:SH83_03920"/>
<comment type="caution">
    <text evidence="1">The sequence shown here is derived from an EMBL/GenBank/DDBJ whole genome shotgun (WGS) entry which is preliminary data.</text>
</comment>
<reference evidence="1 2" key="1">
    <citation type="submission" date="2016-03" db="EMBL/GenBank/DDBJ databases">
        <title>Comparative genomics of 54 Lactobacillus plantarum strains reveals genomic uncoupling from niche constraints.</title>
        <authorList>
            <person name="Martino M.E."/>
        </authorList>
    </citation>
    <scope>NUCLEOTIDE SEQUENCE [LARGE SCALE GENOMIC DNA]</scope>
    <source>
        <strain evidence="1 2">19.1</strain>
    </source>
</reference>
<dbReference type="InterPro" id="IPR013078">
    <property type="entry name" value="His_Pase_superF_clade-1"/>
</dbReference>
<dbReference type="Proteomes" id="UP000076882">
    <property type="component" value="Unassembled WGS sequence"/>
</dbReference>
<dbReference type="Pfam" id="PF00300">
    <property type="entry name" value="His_Phos_1"/>
    <property type="match status" value="1"/>
</dbReference>
<sequence>MKVYLIRHSEPTYQQVTTAGLTGFGRELGGLTDRGIMLAQQCAQQPLFAQVQLILSSPYTRALQTALEIVRFNDIPLKVELGLHEWLPDNTGSRTDTDEQAATAYKLYRQHAGKRTTASPRPYESAAEMKARVLATLNKYAASYDCIACVTHGEVMRQFGDQKDVDYCGVRVIAVD</sequence>
<dbReference type="PANTHER" id="PTHR48100">
    <property type="entry name" value="BROAD-SPECIFICITY PHOSPHATASE YOR283W-RELATED"/>
    <property type="match status" value="1"/>
</dbReference>
<dbReference type="PATRIC" id="fig|1590.144.peg.820"/>
<dbReference type="Gene3D" id="3.40.50.1240">
    <property type="entry name" value="Phosphoglycerate mutase-like"/>
    <property type="match status" value="1"/>
</dbReference>
<proteinExistence type="predicted"/>